<feature type="binding site" evidence="14">
    <location>
        <position position="202"/>
    </location>
    <ligand>
        <name>NAD(+)</name>
        <dbReference type="ChEBI" id="CHEBI:57540"/>
    </ligand>
</feature>
<comment type="caution">
    <text evidence="19">The sequence shown here is derived from an EMBL/GenBank/DDBJ whole genome shotgun (WGS) entry which is preliminary data.</text>
</comment>
<evidence type="ECO:0000256" key="6">
    <source>
        <dbReference type="ARBA" id="ARBA00022630"/>
    </source>
</evidence>
<dbReference type="SUPFAM" id="SSF55424">
    <property type="entry name" value="FAD/NAD-linked reductases, dimerisation (C-terminal) domain"/>
    <property type="match status" value="1"/>
</dbReference>
<evidence type="ECO:0000256" key="4">
    <source>
        <dbReference type="ARBA" id="ARBA00016961"/>
    </source>
</evidence>
<dbReference type="GO" id="GO:0004148">
    <property type="term" value="F:dihydrolipoyl dehydrogenase (NADH) activity"/>
    <property type="evidence" value="ECO:0007669"/>
    <property type="project" value="UniProtKB-EC"/>
</dbReference>
<dbReference type="PRINTS" id="PR00368">
    <property type="entry name" value="FADPNR"/>
</dbReference>
<evidence type="ECO:0000256" key="2">
    <source>
        <dbReference type="ARBA" id="ARBA00007532"/>
    </source>
</evidence>
<feature type="active site" description="Proton acceptor" evidence="13">
    <location>
        <position position="439"/>
    </location>
</feature>
<comment type="cofactor">
    <cofactor evidence="14 16">
        <name>FAD</name>
        <dbReference type="ChEBI" id="CHEBI:57692"/>
    </cofactor>
    <text evidence="14 16">Binds 1 FAD per subunit.</text>
</comment>
<evidence type="ECO:0000259" key="17">
    <source>
        <dbReference type="Pfam" id="PF02852"/>
    </source>
</evidence>
<dbReference type="PRINTS" id="PR00411">
    <property type="entry name" value="PNDRDTASEI"/>
</dbReference>
<evidence type="ECO:0000256" key="8">
    <source>
        <dbReference type="ARBA" id="ARBA00023002"/>
    </source>
</evidence>
<protein>
    <recommendedName>
        <fullName evidence="4 16">Dihydrolipoyl dehydrogenase</fullName>
        <ecNumber evidence="3 16">1.8.1.4</ecNumber>
    </recommendedName>
</protein>
<evidence type="ECO:0000256" key="15">
    <source>
        <dbReference type="PIRSR" id="PIRSR000350-4"/>
    </source>
</evidence>
<dbReference type="PANTHER" id="PTHR22912:SF217">
    <property type="entry name" value="DIHYDROLIPOYL DEHYDROGENASE"/>
    <property type="match status" value="1"/>
</dbReference>
<evidence type="ECO:0000256" key="1">
    <source>
        <dbReference type="ARBA" id="ARBA00004496"/>
    </source>
</evidence>
<feature type="disulfide bond" description="Redox-active" evidence="15">
    <location>
        <begin position="46"/>
        <end position="51"/>
    </location>
</feature>
<keyword evidence="9 14" id="KW-0520">NAD</keyword>
<evidence type="ECO:0000256" key="5">
    <source>
        <dbReference type="ARBA" id="ARBA00022490"/>
    </source>
</evidence>
<evidence type="ECO:0000256" key="11">
    <source>
        <dbReference type="ARBA" id="ARBA00023284"/>
    </source>
</evidence>
<dbReference type="Pfam" id="PF02852">
    <property type="entry name" value="Pyr_redox_dim"/>
    <property type="match status" value="1"/>
</dbReference>
<dbReference type="FunFam" id="3.30.390.30:FF:000001">
    <property type="entry name" value="Dihydrolipoyl dehydrogenase"/>
    <property type="match status" value="1"/>
</dbReference>
<feature type="binding site" evidence="14">
    <location>
        <begin position="142"/>
        <end position="144"/>
    </location>
    <ligand>
        <name>FAD</name>
        <dbReference type="ChEBI" id="CHEBI:57692"/>
    </ligand>
</feature>
<evidence type="ECO:0000256" key="12">
    <source>
        <dbReference type="ARBA" id="ARBA00049187"/>
    </source>
</evidence>
<dbReference type="SUPFAM" id="SSF51905">
    <property type="entry name" value="FAD/NAD(P)-binding domain"/>
    <property type="match status" value="1"/>
</dbReference>
<dbReference type="Pfam" id="PF07992">
    <property type="entry name" value="Pyr_redox_2"/>
    <property type="match status" value="1"/>
</dbReference>
<dbReference type="InterPro" id="IPR012999">
    <property type="entry name" value="Pyr_OxRdtase_I_AS"/>
</dbReference>
<keyword evidence="11 16" id="KW-0676">Redox-active center</keyword>
<dbReference type="RefSeq" id="WP_278429410.1">
    <property type="nucleotide sequence ID" value="NZ_DOLB01000144.1"/>
</dbReference>
<gene>
    <name evidence="19" type="primary">lpdA</name>
    <name evidence="19" type="ORF">DEA61_09610</name>
</gene>
<dbReference type="InterPro" id="IPR050151">
    <property type="entry name" value="Class-I_Pyr_Nuc-Dis_Oxidored"/>
</dbReference>
<dbReference type="EMBL" id="DOLB01000144">
    <property type="protein sequence ID" value="HBT50035.1"/>
    <property type="molecule type" value="Genomic_DNA"/>
</dbReference>
<keyword evidence="14" id="KW-0547">Nucleotide-binding</keyword>
<dbReference type="GO" id="GO:0005737">
    <property type="term" value="C:cytoplasm"/>
    <property type="evidence" value="ECO:0007669"/>
    <property type="project" value="UniProtKB-SubCell"/>
</dbReference>
<keyword evidence="5" id="KW-0963">Cytoplasm</keyword>
<feature type="binding site" evidence="14">
    <location>
        <begin position="314"/>
        <end position="317"/>
    </location>
    <ligand>
        <name>FAD</name>
        <dbReference type="ChEBI" id="CHEBI:57692"/>
    </ligand>
</feature>
<feature type="domain" description="FAD/NAD(P)-binding" evidence="18">
    <location>
        <begin position="9"/>
        <end position="323"/>
    </location>
</feature>
<dbReference type="AlphaFoldDB" id="A0A101E2T7"/>
<keyword evidence="8 16" id="KW-0560">Oxidoreductase</keyword>
<keyword evidence="10" id="KW-1015">Disulfide bond</keyword>
<dbReference type="PROSITE" id="PS00076">
    <property type="entry name" value="PYRIDINE_REDOX_1"/>
    <property type="match status" value="1"/>
</dbReference>
<dbReference type="Gene3D" id="3.50.50.60">
    <property type="entry name" value="FAD/NAD(P)-binding domain"/>
    <property type="match status" value="2"/>
</dbReference>
<dbReference type="InterPro" id="IPR001100">
    <property type="entry name" value="Pyr_nuc-diS_OxRdtase"/>
</dbReference>
<dbReference type="PANTHER" id="PTHR22912">
    <property type="entry name" value="DISULFIDE OXIDOREDUCTASE"/>
    <property type="match status" value="1"/>
</dbReference>
<keyword evidence="6 16" id="KW-0285">Flavoprotein</keyword>
<evidence type="ECO:0000256" key="3">
    <source>
        <dbReference type="ARBA" id="ARBA00012608"/>
    </source>
</evidence>
<comment type="similarity">
    <text evidence="2 16">Belongs to the class-I pyridine nucleotide-disulfide oxidoreductase family.</text>
</comment>
<dbReference type="PIRSF" id="PIRSF000350">
    <property type="entry name" value="Mercury_reductase_MerA"/>
    <property type="match status" value="1"/>
</dbReference>
<dbReference type="InterPro" id="IPR006258">
    <property type="entry name" value="Lipoamide_DH"/>
</dbReference>
<accession>A0A101E2T7</accession>
<evidence type="ECO:0000256" key="16">
    <source>
        <dbReference type="RuleBase" id="RU003692"/>
    </source>
</evidence>
<feature type="binding site" evidence="14">
    <location>
        <begin position="179"/>
        <end position="186"/>
    </location>
    <ligand>
        <name>NAD(+)</name>
        <dbReference type="ChEBI" id="CHEBI:57540"/>
    </ligand>
</feature>
<dbReference type="InterPro" id="IPR004099">
    <property type="entry name" value="Pyr_nucl-diS_OxRdtase_dimer"/>
</dbReference>
<evidence type="ECO:0000256" key="9">
    <source>
        <dbReference type="ARBA" id="ARBA00023027"/>
    </source>
</evidence>
<comment type="catalytic activity">
    <reaction evidence="12 16">
        <text>N(6)-[(R)-dihydrolipoyl]-L-lysyl-[protein] + NAD(+) = N(6)-[(R)-lipoyl]-L-lysyl-[protein] + NADH + H(+)</text>
        <dbReference type="Rhea" id="RHEA:15045"/>
        <dbReference type="Rhea" id="RHEA-COMP:10474"/>
        <dbReference type="Rhea" id="RHEA-COMP:10475"/>
        <dbReference type="ChEBI" id="CHEBI:15378"/>
        <dbReference type="ChEBI" id="CHEBI:57540"/>
        <dbReference type="ChEBI" id="CHEBI:57945"/>
        <dbReference type="ChEBI" id="CHEBI:83099"/>
        <dbReference type="ChEBI" id="CHEBI:83100"/>
        <dbReference type="EC" id="1.8.1.4"/>
    </reaction>
</comment>
<sequence>MENLHTREYDLAVIGGGPGGYVAAIKAAKKGAKVALFEKDKLGGTCLNRGCIPTKAYARAAEVYGILKKAKEFGFDIQINYFDYAQVVKRKDTIVGELVEGIKALLKANKIEVFNKEAKVDKEKNVIFEGEKIKAKNIIIATGSSPAELPIEGIDSKNVLNSDTILEITSLPKSLCIIGGGVIGMEFAFIMNQFGVEVYVVEMMPNILPSLDKKVSSAVKFAAQKRGIKIYTSSTVEKVEEEGENSVVTIRSGDDIKKISVDKVFVSIGRKLNTSIGPIVDLLEFDKKAIKVDEHMRTNIEGVWAVGDVTGKMMLAHVASSQGEVAVDNIFGKSRTLDYYKIPAAVFTEPEIGYFGYTEEEAKEKFGEIKVGRFDFRNNGRAKTYGETEGFAKIISTEDGEVVGAWVVGSGASELVHIISTACQSGAKAEELKDVVYAHPTKSETIMEAFKDIFKEAIHKI</sequence>
<evidence type="ECO:0000313" key="20">
    <source>
        <dbReference type="Proteomes" id="UP000264445"/>
    </source>
</evidence>
<evidence type="ECO:0000256" key="7">
    <source>
        <dbReference type="ARBA" id="ARBA00022827"/>
    </source>
</evidence>
<dbReference type="InterPro" id="IPR023753">
    <property type="entry name" value="FAD/NAD-binding_dom"/>
</dbReference>
<organism evidence="19 20">
    <name type="scientific">Caldanaerobacter subterraneus</name>
    <dbReference type="NCBI Taxonomy" id="911092"/>
    <lineage>
        <taxon>Bacteria</taxon>
        <taxon>Bacillati</taxon>
        <taxon>Bacillota</taxon>
        <taxon>Clostridia</taxon>
        <taxon>Thermoanaerobacterales</taxon>
        <taxon>Thermoanaerobacteraceae</taxon>
        <taxon>Caldanaerobacter</taxon>
    </lineage>
</organism>
<dbReference type="Proteomes" id="UP000264445">
    <property type="component" value="Unassembled WGS sequence"/>
</dbReference>
<dbReference type="NCBIfam" id="TIGR01350">
    <property type="entry name" value="lipoamide_DH"/>
    <property type="match status" value="1"/>
</dbReference>
<evidence type="ECO:0000256" key="10">
    <source>
        <dbReference type="ARBA" id="ARBA00023157"/>
    </source>
</evidence>
<evidence type="ECO:0000256" key="14">
    <source>
        <dbReference type="PIRSR" id="PIRSR000350-3"/>
    </source>
</evidence>
<dbReference type="EC" id="1.8.1.4" evidence="3 16"/>
<dbReference type="Gene3D" id="3.30.390.30">
    <property type="match status" value="1"/>
</dbReference>
<dbReference type="InterPro" id="IPR016156">
    <property type="entry name" value="FAD/NAD-linked_Rdtase_dimer_sf"/>
</dbReference>
<proteinExistence type="inferred from homology"/>
<dbReference type="InterPro" id="IPR036188">
    <property type="entry name" value="FAD/NAD-bd_sf"/>
</dbReference>
<feature type="binding site" evidence="14">
    <location>
        <position position="269"/>
    </location>
    <ligand>
        <name>NAD(+)</name>
        <dbReference type="ChEBI" id="CHEBI:57540"/>
    </ligand>
</feature>
<feature type="binding site" evidence="14">
    <location>
        <position position="55"/>
    </location>
    <ligand>
        <name>FAD</name>
        <dbReference type="ChEBI" id="CHEBI:57692"/>
    </ligand>
</feature>
<feature type="domain" description="Pyridine nucleotide-disulphide oxidoreductase dimerisation" evidence="17">
    <location>
        <begin position="342"/>
        <end position="449"/>
    </location>
</feature>
<evidence type="ECO:0000313" key="19">
    <source>
        <dbReference type="EMBL" id="HBT50035.1"/>
    </source>
</evidence>
<feature type="binding site" evidence="14">
    <location>
        <position position="308"/>
    </location>
    <ligand>
        <name>FAD</name>
        <dbReference type="ChEBI" id="CHEBI:57692"/>
    </ligand>
</feature>
<comment type="miscellaneous">
    <text evidence="16">The active site is a redox-active disulfide bond.</text>
</comment>
<evidence type="ECO:0000256" key="13">
    <source>
        <dbReference type="PIRSR" id="PIRSR000350-2"/>
    </source>
</evidence>
<dbReference type="GO" id="GO:0006103">
    <property type="term" value="P:2-oxoglutarate metabolic process"/>
    <property type="evidence" value="ECO:0007669"/>
    <property type="project" value="TreeGrafter"/>
</dbReference>
<evidence type="ECO:0000259" key="18">
    <source>
        <dbReference type="Pfam" id="PF07992"/>
    </source>
</evidence>
<comment type="subcellular location">
    <subcellularLocation>
        <location evidence="1">Cytoplasm</location>
    </subcellularLocation>
</comment>
<name>A0A101E2T7_9THEO</name>
<reference evidence="19 20" key="1">
    <citation type="journal article" date="2018" name="Nat. Biotechnol.">
        <title>A standardized bacterial taxonomy based on genome phylogeny substantially revises the tree of life.</title>
        <authorList>
            <person name="Parks D.H."/>
            <person name="Chuvochina M."/>
            <person name="Waite D.W."/>
            <person name="Rinke C."/>
            <person name="Skarshewski A."/>
            <person name="Chaumeil P.A."/>
            <person name="Hugenholtz P."/>
        </authorList>
    </citation>
    <scope>NUCLEOTIDE SEQUENCE [LARGE SCALE GENOMIC DNA]</scope>
    <source>
        <strain evidence="19">UBA12544</strain>
    </source>
</reference>
<keyword evidence="7 14" id="KW-0274">FAD</keyword>
<dbReference type="GO" id="GO:0050660">
    <property type="term" value="F:flavin adenine dinucleotide binding"/>
    <property type="evidence" value="ECO:0007669"/>
    <property type="project" value="InterPro"/>
</dbReference>